<evidence type="ECO:0000313" key="2">
    <source>
        <dbReference type="Proteomes" id="UP000054538"/>
    </source>
</evidence>
<accession>A0A0D0DKS8</accession>
<organism evidence="1 2">
    <name type="scientific">Paxillus rubicundulus Ve08.2h10</name>
    <dbReference type="NCBI Taxonomy" id="930991"/>
    <lineage>
        <taxon>Eukaryota</taxon>
        <taxon>Fungi</taxon>
        <taxon>Dikarya</taxon>
        <taxon>Basidiomycota</taxon>
        <taxon>Agaricomycotina</taxon>
        <taxon>Agaricomycetes</taxon>
        <taxon>Agaricomycetidae</taxon>
        <taxon>Boletales</taxon>
        <taxon>Paxilineae</taxon>
        <taxon>Paxillaceae</taxon>
        <taxon>Paxillus</taxon>
    </lineage>
</organism>
<dbReference type="InParanoid" id="A0A0D0DKS8"/>
<name>A0A0D0DKS8_9AGAM</name>
<protein>
    <submittedName>
        <fullName evidence="1">Uncharacterized protein</fullName>
    </submittedName>
</protein>
<dbReference type="AlphaFoldDB" id="A0A0D0DKS8"/>
<gene>
    <name evidence="1" type="ORF">PAXRUDRAFT_16661</name>
</gene>
<dbReference type="HOGENOM" id="CLU_2543237_0_0_1"/>
<sequence>MEIKPPSSQDHFLPPSIPSQNNFLSYSAPRKSTPPLWNPLRAKSAFSVSPFLRLHSSALRSSAFRSSAFRSSAFRSSAFPPSP</sequence>
<evidence type="ECO:0000313" key="1">
    <source>
        <dbReference type="EMBL" id="KIK78835.1"/>
    </source>
</evidence>
<keyword evidence="2" id="KW-1185">Reference proteome</keyword>
<dbReference type="Proteomes" id="UP000054538">
    <property type="component" value="Unassembled WGS sequence"/>
</dbReference>
<reference evidence="1 2" key="1">
    <citation type="submission" date="2014-04" db="EMBL/GenBank/DDBJ databases">
        <authorList>
            <consortium name="DOE Joint Genome Institute"/>
            <person name="Kuo A."/>
            <person name="Kohler A."/>
            <person name="Jargeat P."/>
            <person name="Nagy L.G."/>
            <person name="Floudas D."/>
            <person name="Copeland A."/>
            <person name="Barry K.W."/>
            <person name="Cichocki N."/>
            <person name="Veneault-Fourrey C."/>
            <person name="LaButti K."/>
            <person name="Lindquist E.A."/>
            <person name="Lipzen A."/>
            <person name="Lundell T."/>
            <person name="Morin E."/>
            <person name="Murat C."/>
            <person name="Sun H."/>
            <person name="Tunlid A."/>
            <person name="Henrissat B."/>
            <person name="Grigoriev I.V."/>
            <person name="Hibbett D.S."/>
            <person name="Martin F."/>
            <person name="Nordberg H.P."/>
            <person name="Cantor M.N."/>
            <person name="Hua S.X."/>
        </authorList>
    </citation>
    <scope>NUCLEOTIDE SEQUENCE [LARGE SCALE GENOMIC DNA]</scope>
    <source>
        <strain evidence="1 2">Ve08.2h10</strain>
    </source>
</reference>
<proteinExistence type="predicted"/>
<reference evidence="2" key="2">
    <citation type="submission" date="2015-01" db="EMBL/GenBank/DDBJ databases">
        <title>Evolutionary Origins and Diversification of the Mycorrhizal Mutualists.</title>
        <authorList>
            <consortium name="DOE Joint Genome Institute"/>
            <consortium name="Mycorrhizal Genomics Consortium"/>
            <person name="Kohler A."/>
            <person name="Kuo A."/>
            <person name="Nagy L.G."/>
            <person name="Floudas D."/>
            <person name="Copeland A."/>
            <person name="Barry K.W."/>
            <person name="Cichocki N."/>
            <person name="Veneault-Fourrey C."/>
            <person name="LaButti K."/>
            <person name="Lindquist E.A."/>
            <person name="Lipzen A."/>
            <person name="Lundell T."/>
            <person name="Morin E."/>
            <person name="Murat C."/>
            <person name="Riley R."/>
            <person name="Ohm R."/>
            <person name="Sun H."/>
            <person name="Tunlid A."/>
            <person name="Henrissat B."/>
            <person name="Grigoriev I.V."/>
            <person name="Hibbett D.S."/>
            <person name="Martin F."/>
        </authorList>
    </citation>
    <scope>NUCLEOTIDE SEQUENCE [LARGE SCALE GENOMIC DNA]</scope>
    <source>
        <strain evidence="2">Ve08.2h10</strain>
    </source>
</reference>
<dbReference type="EMBL" id="KN826459">
    <property type="protein sequence ID" value="KIK78835.1"/>
    <property type="molecule type" value="Genomic_DNA"/>
</dbReference>